<dbReference type="Gene3D" id="1.20.1280.50">
    <property type="match status" value="1"/>
</dbReference>
<organism evidence="2 3">
    <name type="scientific">Rickenella mellea</name>
    <dbReference type="NCBI Taxonomy" id="50990"/>
    <lineage>
        <taxon>Eukaryota</taxon>
        <taxon>Fungi</taxon>
        <taxon>Dikarya</taxon>
        <taxon>Basidiomycota</taxon>
        <taxon>Agaricomycotina</taxon>
        <taxon>Agaricomycetes</taxon>
        <taxon>Hymenochaetales</taxon>
        <taxon>Rickenellaceae</taxon>
        <taxon>Rickenella</taxon>
    </lineage>
</organism>
<accession>A0A4Y7Q9G9</accession>
<feature type="domain" description="F-box" evidence="1">
    <location>
        <begin position="6"/>
        <end position="51"/>
    </location>
</feature>
<dbReference type="Gene3D" id="3.80.10.10">
    <property type="entry name" value="Ribonuclease Inhibitor"/>
    <property type="match status" value="1"/>
</dbReference>
<evidence type="ECO:0000313" key="3">
    <source>
        <dbReference type="Proteomes" id="UP000294933"/>
    </source>
</evidence>
<dbReference type="InterPro" id="IPR001810">
    <property type="entry name" value="F-box_dom"/>
</dbReference>
<evidence type="ECO:0000259" key="1">
    <source>
        <dbReference type="PROSITE" id="PS50181"/>
    </source>
</evidence>
<dbReference type="STRING" id="50990.A0A4Y7Q9G9"/>
<sequence>MRSDDELAILSLPNETLTTIFECLDRQSLVTLLRVCQRLQAVGERILYENIHIVEDVDCSPPSVFTPYRTIACCDTITRQPHRPSLVRTIHVRWRVARPQRYDILLSHSVIPRLRHVLQLAFHLESLELHLPGFGGRFEEILDGCKFRLRNLSLSGPVDRPIEWYLRTQPAIVHLHLADQHKPLKLAREDLPVLETFRGDPRAAASIIPMRPVHGLALSGYEPNEECLLAFAFASKPIRNLDLGGLAITPMLLMAIAKHLSAIECLRLKLALRHTLHFTFSGMMLLEGLTRVLQRFHRLARLDLSPTIVDGIQSVKTEMDELKLCIAWAGVCSTLRRITFPSGTEWTKACDGVWGTHQVGFVSRK</sequence>
<keyword evidence="3" id="KW-1185">Reference proteome</keyword>
<dbReference type="VEuPathDB" id="FungiDB:BD410DRAFT_768034"/>
<dbReference type="Pfam" id="PF12937">
    <property type="entry name" value="F-box-like"/>
    <property type="match status" value="1"/>
</dbReference>
<gene>
    <name evidence="2" type="ORF">BD410DRAFT_768034</name>
</gene>
<dbReference type="OrthoDB" id="3247499at2759"/>
<dbReference type="Proteomes" id="UP000294933">
    <property type="component" value="Unassembled WGS sequence"/>
</dbReference>
<reference evidence="2 3" key="1">
    <citation type="submission" date="2018-06" db="EMBL/GenBank/DDBJ databases">
        <title>A transcriptomic atlas of mushroom development highlights an independent origin of complex multicellularity.</title>
        <authorList>
            <consortium name="DOE Joint Genome Institute"/>
            <person name="Krizsan K."/>
            <person name="Almasi E."/>
            <person name="Merenyi Z."/>
            <person name="Sahu N."/>
            <person name="Viragh M."/>
            <person name="Koszo T."/>
            <person name="Mondo S."/>
            <person name="Kiss B."/>
            <person name="Balint B."/>
            <person name="Kues U."/>
            <person name="Barry K."/>
            <person name="Hegedus J.C."/>
            <person name="Henrissat B."/>
            <person name="Johnson J."/>
            <person name="Lipzen A."/>
            <person name="Ohm R."/>
            <person name="Nagy I."/>
            <person name="Pangilinan J."/>
            <person name="Yan J."/>
            <person name="Xiong Y."/>
            <person name="Grigoriev I.V."/>
            <person name="Hibbett D.S."/>
            <person name="Nagy L.G."/>
        </authorList>
    </citation>
    <scope>NUCLEOTIDE SEQUENCE [LARGE SCALE GENOMIC DNA]</scope>
    <source>
        <strain evidence="2 3">SZMC22713</strain>
    </source>
</reference>
<name>A0A4Y7Q9G9_9AGAM</name>
<dbReference type="InterPro" id="IPR032675">
    <property type="entry name" value="LRR_dom_sf"/>
</dbReference>
<protein>
    <recommendedName>
        <fullName evidence="1">F-box domain-containing protein</fullName>
    </recommendedName>
</protein>
<dbReference type="EMBL" id="ML170168">
    <property type="protein sequence ID" value="TDL24105.1"/>
    <property type="molecule type" value="Genomic_DNA"/>
</dbReference>
<dbReference type="InterPro" id="IPR036047">
    <property type="entry name" value="F-box-like_dom_sf"/>
</dbReference>
<evidence type="ECO:0000313" key="2">
    <source>
        <dbReference type="EMBL" id="TDL24105.1"/>
    </source>
</evidence>
<dbReference type="SUPFAM" id="SSF52047">
    <property type="entry name" value="RNI-like"/>
    <property type="match status" value="1"/>
</dbReference>
<dbReference type="PROSITE" id="PS50181">
    <property type="entry name" value="FBOX"/>
    <property type="match status" value="1"/>
</dbReference>
<proteinExistence type="predicted"/>
<dbReference type="SUPFAM" id="SSF81383">
    <property type="entry name" value="F-box domain"/>
    <property type="match status" value="1"/>
</dbReference>
<dbReference type="AlphaFoldDB" id="A0A4Y7Q9G9"/>